<reference evidence="2" key="1">
    <citation type="submission" date="2022-11" db="UniProtKB">
        <authorList>
            <consortium name="WormBaseParasite"/>
        </authorList>
    </citation>
    <scope>IDENTIFICATION</scope>
</reference>
<sequence>MGTYEPSSTLDRYVAPGLRLWMLIALVASILLVMVVIVCCFIRIRIPRTKRQIELIAAKRKMRKQQQSNAAGQAAGLNGIEPHEDTQRGQTIVLNSLGQHRGGGGGGGNDPRSHKNIDQQPLVSKSIPV</sequence>
<evidence type="ECO:0000313" key="2">
    <source>
        <dbReference type="WBParaSite" id="ES5_v2.g7378.t1"/>
    </source>
</evidence>
<organism evidence="1 2">
    <name type="scientific">Panagrolaimus sp. ES5</name>
    <dbReference type="NCBI Taxonomy" id="591445"/>
    <lineage>
        <taxon>Eukaryota</taxon>
        <taxon>Metazoa</taxon>
        <taxon>Ecdysozoa</taxon>
        <taxon>Nematoda</taxon>
        <taxon>Chromadorea</taxon>
        <taxon>Rhabditida</taxon>
        <taxon>Tylenchina</taxon>
        <taxon>Panagrolaimomorpha</taxon>
        <taxon>Panagrolaimoidea</taxon>
        <taxon>Panagrolaimidae</taxon>
        <taxon>Panagrolaimus</taxon>
    </lineage>
</organism>
<proteinExistence type="predicted"/>
<dbReference type="WBParaSite" id="ES5_v2.g7378.t1">
    <property type="protein sequence ID" value="ES5_v2.g7378.t1"/>
    <property type="gene ID" value="ES5_v2.g7378"/>
</dbReference>
<name>A0AC34GSA5_9BILA</name>
<accession>A0AC34GSA5</accession>
<protein>
    <submittedName>
        <fullName evidence="2">Uncharacterized protein</fullName>
    </submittedName>
</protein>
<dbReference type="Proteomes" id="UP000887579">
    <property type="component" value="Unplaced"/>
</dbReference>
<evidence type="ECO:0000313" key="1">
    <source>
        <dbReference type="Proteomes" id="UP000887579"/>
    </source>
</evidence>